<gene>
    <name evidence="1" type="ORF">M407DRAFT_6102</name>
</gene>
<reference evidence="1 2" key="1">
    <citation type="submission" date="2014-04" db="EMBL/GenBank/DDBJ databases">
        <authorList>
            <consortium name="DOE Joint Genome Institute"/>
            <person name="Kuo A."/>
            <person name="Girlanda M."/>
            <person name="Perotto S."/>
            <person name="Kohler A."/>
            <person name="Nagy L.G."/>
            <person name="Floudas D."/>
            <person name="Copeland A."/>
            <person name="Barry K.W."/>
            <person name="Cichocki N."/>
            <person name="Veneault-Fourrey C."/>
            <person name="LaButti K."/>
            <person name="Lindquist E.A."/>
            <person name="Lipzen A."/>
            <person name="Lundell T."/>
            <person name="Morin E."/>
            <person name="Murat C."/>
            <person name="Sun H."/>
            <person name="Tunlid A."/>
            <person name="Henrissat B."/>
            <person name="Grigoriev I.V."/>
            <person name="Hibbett D.S."/>
            <person name="Martin F."/>
            <person name="Nordberg H.P."/>
            <person name="Cantor M.N."/>
            <person name="Hua S.X."/>
        </authorList>
    </citation>
    <scope>NUCLEOTIDE SEQUENCE [LARGE SCALE GENOMIC DNA]</scope>
    <source>
        <strain evidence="1 2">MUT 4182</strain>
    </source>
</reference>
<organism evidence="1 2">
    <name type="scientific">Tulasnella calospora MUT 4182</name>
    <dbReference type="NCBI Taxonomy" id="1051891"/>
    <lineage>
        <taxon>Eukaryota</taxon>
        <taxon>Fungi</taxon>
        <taxon>Dikarya</taxon>
        <taxon>Basidiomycota</taxon>
        <taxon>Agaricomycotina</taxon>
        <taxon>Agaricomycetes</taxon>
        <taxon>Cantharellales</taxon>
        <taxon>Tulasnellaceae</taxon>
        <taxon>Tulasnella</taxon>
    </lineage>
</organism>
<dbReference type="AlphaFoldDB" id="A0A0C3QND8"/>
<name>A0A0C3QND8_9AGAM</name>
<dbReference type="HOGENOM" id="CLU_555728_0_0_1"/>
<sequence>MSHNEGPAAFLLPSELWNIIFLAVRDYNNTGPKFERSTNITALLLTCRHFHDIGLPYFYERVYMIGGRGRRSTALLDALERDKRKRNSVHEIFLARWGDWPQPNHSRGEDALGAASEELASMERVFTKLSKLRVVYGLQVILSTPTFGHIIGLPTLRELHLHQVSLADTSKIQVMGASSARIRVLKLVEGDFLKALPSLQAHALMDTVQHLILGGSAISFYNSFRISNPHLRPKFVKTLRLVNVFQHFGPISMGVAVENLLHDCPEIEELVVDGALAWERSLSGLEKLKRFKGRFETVTTFCKGRPVEHMVLGPFTSCPTVADFSRVISCPSVALLHIQLWGIIWDIVFLRKVADACPQLEEFEPVDLPYVPVLVTPLLHLQRVRIEGRKILGQVRLERNVLQKFKSEEICPMLQEAQFFEDRYWKRKGTDCPWTMIKLSAMKPTSDQPSVLWAGADLVLS</sequence>
<dbReference type="Proteomes" id="UP000054248">
    <property type="component" value="Unassembled WGS sequence"/>
</dbReference>
<reference evidence="2" key="2">
    <citation type="submission" date="2015-01" db="EMBL/GenBank/DDBJ databases">
        <title>Evolutionary Origins and Diversification of the Mycorrhizal Mutualists.</title>
        <authorList>
            <consortium name="DOE Joint Genome Institute"/>
            <consortium name="Mycorrhizal Genomics Consortium"/>
            <person name="Kohler A."/>
            <person name="Kuo A."/>
            <person name="Nagy L.G."/>
            <person name="Floudas D."/>
            <person name="Copeland A."/>
            <person name="Barry K.W."/>
            <person name="Cichocki N."/>
            <person name="Veneault-Fourrey C."/>
            <person name="LaButti K."/>
            <person name="Lindquist E.A."/>
            <person name="Lipzen A."/>
            <person name="Lundell T."/>
            <person name="Morin E."/>
            <person name="Murat C."/>
            <person name="Riley R."/>
            <person name="Ohm R."/>
            <person name="Sun H."/>
            <person name="Tunlid A."/>
            <person name="Henrissat B."/>
            <person name="Grigoriev I.V."/>
            <person name="Hibbett D.S."/>
            <person name="Martin F."/>
        </authorList>
    </citation>
    <scope>NUCLEOTIDE SEQUENCE [LARGE SCALE GENOMIC DNA]</scope>
    <source>
        <strain evidence="2">MUT 4182</strain>
    </source>
</reference>
<dbReference type="EMBL" id="KN822981">
    <property type="protein sequence ID" value="KIO29556.1"/>
    <property type="molecule type" value="Genomic_DNA"/>
</dbReference>
<evidence type="ECO:0008006" key="3">
    <source>
        <dbReference type="Google" id="ProtNLM"/>
    </source>
</evidence>
<protein>
    <recommendedName>
        <fullName evidence="3">F-box domain-containing protein</fullName>
    </recommendedName>
</protein>
<accession>A0A0C3QND8</accession>
<evidence type="ECO:0000313" key="2">
    <source>
        <dbReference type="Proteomes" id="UP000054248"/>
    </source>
</evidence>
<evidence type="ECO:0000313" key="1">
    <source>
        <dbReference type="EMBL" id="KIO29556.1"/>
    </source>
</evidence>
<keyword evidence="2" id="KW-1185">Reference proteome</keyword>
<proteinExistence type="predicted"/>